<evidence type="ECO:0000256" key="1">
    <source>
        <dbReference type="SAM" id="Phobius"/>
    </source>
</evidence>
<reference evidence="2 3" key="2">
    <citation type="submission" date="2018-10" db="EMBL/GenBank/DDBJ databases">
        <authorList>
            <consortium name="Pathogen Informatics"/>
        </authorList>
    </citation>
    <scope>NUCLEOTIDE SEQUENCE [LARGE SCALE GENOMIC DNA]</scope>
</reference>
<dbReference type="AlphaFoldDB" id="A0A158QB80"/>
<protein>
    <submittedName>
        <fullName evidence="4">7TM_GPCR_Srx domain-containing protein</fullName>
    </submittedName>
</protein>
<proteinExistence type="predicted"/>
<reference evidence="4" key="1">
    <citation type="submission" date="2016-04" db="UniProtKB">
        <authorList>
            <consortium name="WormBaseParasite"/>
        </authorList>
    </citation>
    <scope>IDENTIFICATION</scope>
</reference>
<accession>A0A158QB80</accession>
<dbReference type="Proteomes" id="UP000274131">
    <property type="component" value="Unassembled WGS sequence"/>
</dbReference>
<sequence>MLQITSISRFERINKSRKNVAIKISNLVSRELIGSNELLFSFLSKADKEKAQLERKSAYAFKSINAYAFSFHFKRFSNFETEIMMSHRPPTDKYNVVYCIILLHGIGALMTWNMFITIAPVL</sequence>
<gene>
    <name evidence="2" type="ORF">EVEC_LOCUS8035</name>
</gene>
<name>A0A158QB80_ENTVE</name>
<evidence type="ECO:0000313" key="2">
    <source>
        <dbReference type="EMBL" id="VDD93284.1"/>
    </source>
</evidence>
<dbReference type="EMBL" id="UXUI01009224">
    <property type="protein sequence ID" value="VDD93284.1"/>
    <property type="molecule type" value="Genomic_DNA"/>
</dbReference>
<keyword evidence="1" id="KW-0472">Membrane</keyword>
<organism evidence="4">
    <name type="scientific">Enterobius vermicularis</name>
    <name type="common">Human pinworm</name>
    <dbReference type="NCBI Taxonomy" id="51028"/>
    <lineage>
        <taxon>Eukaryota</taxon>
        <taxon>Metazoa</taxon>
        <taxon>Ecdysozoa</taxon>
        <taxon>Nematoda</taxon>
        <taxon>Chromadorea</taxon>
        <taxon>Rhabditida</taxon>
        <taxon>Spirurina</taxon>
        <taxon>Oxyuridomorpha</taxon>
        <taxon>Oxyuroidea</taxon>
        <taxon>Oxyuridae</taxon>
        <taxon>Enterobius</taxon>
    </lineage>
</organism>
<evidence type="ECO:0000313" key="3">
    <source>
        <dbReference type="Proteomes" id="UP000274131"/>
    </source>
</evidence>
<dbReference type="OrthoDB" id="1856718at2759"/>
<evidence type="ECO:0000313" key="4">
    <source>
        <dbReference type="WBParaSite" id="EVEC_0000855101-mRNA-1"/>
    </source>
</evidence>
<dbReference type="WBParaSite" id="EVEC_0000855101-mRNA-1">
    <property type="protein sequence ID" value="EVEC_0000855101-mRNA-1"/>
    <property type="gene ID" value="EVEC_0000855101"/>
</dbReference>
<dbReference type="STRING" id="51028.A0A158QB80"/>
<keyword evidence="1" id="KW-1133">Transmembrane helix</keyword>
<keyword evidence="1" id="KW-0812">Transmembrane</keyword>
<feature type="transmembrane region" description="Helical" evidence="1">
    <location>
        <begin position="94"/>
        <end position="116"/>
    </location>
</feature>
<keyword evidence="3" id="KW-1185">Reference proteome</keyword>